<accession>A0A841GML7</accession>
<keyword evidence="1" id="KW-0812">Transmembrane</keyword>
<gene>
    <name evidence="2" type="ORF">HNP65_000842</name>
</gene>
<feature type="transmembrane region" description="Helical" evidence="1">
    <location>
        <begin position="68"/>
        <end position="85"/>
    </location>
</feature>
<feature type="transmembrane region" description="Helical" evidence="1">
    <location>
        <begin position="41"/>
        <end position="61"/>
    </location>
</feature>
<proteinExistence type="predicted"/>
<feature type="transmembrane region" description="Helical" evidence="1">
    <location>
        <begin position="97"/>
        <end position="126"/>
    </location>
</feature>
<dbReference type="Proteomes" id="UP000555828">
    <property type="component" value="Unassembled WGS sequence"/>
</dbReference>
<organism evidence="2 3">
    <name type="scientific">Thermosipho japonicus</name>
    <dbReference type="NCBI Taxonomy" id="90323"/>
    <lineage>
        <taxon>Bacteria</taxon>
        <taxon>Thermotogati</taxon>
        <taxon>Thermotogota</taxon>
        <taxon>Thermotogae</taxon>
        <taxon>Thermotogales</taxon>
        <taxon>Fervidobacteriaceae</taxon>
        <taxon>Thermosipho</taxon>
    </lineage>
</organism>
<dbReference type="EMBL" id="JACHEX010000002">
    <property type="protein sequence ID" value="MBB6062404.1"/>
    <property type="molecule type" value="Genomic_DNA"/>
</dbReference>
<sequence length="136" mass="15703">MSFLLFSIATSIILFYFTKSYLFFSVIAIGIYYLIRNNIKLQSLLSLTYVLMIALSFFSTIRGYEPKGLIFLLISCFVSILYDIFKSPIWSFPLYLLLGISISLIGSIKYGTIGYFFGFLIIPIFLKEFKKRGEQD</sequence>
<feature type="transmembrane region" description="Helical" evidence="1">
    <location>
        <begin position="12"/>
        <end position="35"/>
    </location>
</feature>
<name>A0A841GML7_9BACT</name>
<keyword evidence="1" id="KW-0472">Membrane</keyword>
<keyword evidence="3" id="KW-1185">Reference proteome</keyword>
<reference evidence="2 3" key="1">
    <citation type="submission" date="2020-08" db="EMBL/GenBank/DDBJ databases">
        <title>Genomic Encyclopedia of Type Strains, Phase IV (KMG-IV): sequencing the most valuable type-strain genomes for metagenomic binning, comparative biology and taxonomic classification.</title>
        <authorList>
            <person name="Goeker M."/>
        </authorList>
    </citation>
    <scope>NUCLEOTIDE SEQUENCE [LARGE SCALE GENOMIC DNA]</scope>
    <source>
        <strain evidence="2 3">DSM 13481</strain>
    </source>
</reference>
<evidence type="ECO:0000313" key="3">
    <source>
        <dbReference type="Proteomes" id="UP000555828"/>
    </source>
</evidence>
<dbReference type="RefSeq" id="WP_184619086.1">
    <property type="nucleotide sequence ID" value="NZ_JACHEX010000002.1"/>
</dbReference>
<protein>
    <submittedName>
        <fullName evidence="2">ABC-type Na+ efflux pump permease subunit</fullName>
    </submittedName>
</protein>
<evidence type="ECO:0000256" key="1">
    <source>
        <dbReference type="SAM" id="Phobius"/>
    </source>
</evidence>
<comment type="caution">
    <text evidence="2">The sequence shown here is derived from an EMBL/GenBank/DDBJ whole genome shotgun (WGS) entry which is preliminary data.</text>
</comment>
<dbReference type="AlphaFoldDB" id="A0A841GML7"/>
<evidence type="ECO:0000313" key="2">
    <source>
        <dbReference type="EMBL" id="MBB6062404.1"/>
    </source>
</evidence>
<keyword evidence="1" id="KW-1133">Transmembrane helix</keyword>